<proteinExistence type="inferred from homology"/>
<dbReference type="GO" id="GO:0002098">
    <property type="term" value="P:tRNA wobble uridine modification"/>
    <property type="evidence" value="ECO:0007669"/>
    <property type="project" value="InterPro"/>
</dbReference>
<dbReference type="PANTHER" id="PTHR44111">
    <property type="entry name" value="ELONGATOR COMPLEX PROTEIN 2"/>
    <property type="match status" value="1"/>
</dbReference>
<evidence type="ECO:0000256" key="1">
    <source>
        <dbReference type="ARBA" id="ARBA00004123"/>
    </source>
</evidence>
<dbReference type="GO" id="GO:0005634">
    <property type="term" value="C:nucleus"/>
    <property type="evidence" value="ECO:0007669"/>
    <property type="project" value="UniProtKB-SubCell"/>
</dbReference>
<dbReference type="InterPro" id="IPR015943">
    <property type="entry name" value="WD40/YVTN_repeat-like_dom_sf"/>
</dbReference>
<evidence type="ECO:0000256" key="6">
    <source>
        <dbReference type="ARBA" id="ARBA00022490"/>
    </source>
</evidence>
<evidence type="ECO:0000256" key="8">
    <source>
        <dbReference type="ARBA" id="ARBA00022694"/>
    </source>
</evidence>
<dbReference type="InterPro" id="IPR001680">
    <property type="entry name" value="WD40_rpt"/>
</dbReference>
<dbReference type="Gene3D" id="2.130.10.10">
    <property type="entry name" value="YVTN repeat-like/Quinoprotein amine dehydrogenase"/>
    <property type="match status" value="1"/>
</dbReference>
<accession>A0A9D4C998</accession>
<dbReference type="GO" id="GO:0033588">
    <property type="term" value="C:elongator holoenzyme complex"/>
    <property type="evidence" value="ECO:0007669"/>
    <property type="project" value="InterPro"/>
</dbReference>
<comment type="similarity">
    <text evidence="4">Belongs to the WD repeat ELP2 family.</text>
</comment>
<dbReference type="Pfam" id="PF00400">
    <property type="entry name" value="WD40"/>
    <property type="match status" value="2"/>
</dbReference>
<keyword evidence="10" id="KW-0539">Nucleus</keyword>
<keyword evidence="7" id="KW-0853">WD repeat</keyword>
<keyword evidence="8" id="KW-0819">tRNA processing</keyword>
<reference evidence="11" key="1">
    <citation type="journal article" date="2019" name="bioRxiv">
        <title>The Genome of the Zebra Mussel, Dreissena polymorpha: A Resource for Invasive Species Research.</title>
        <authorList>
            <person name="McCartney M.A."/>
            <person name="Auch B."/>
            <person name="Kono T."/>
            <person name="Mallez S."/>
            <person name="Zhang Y."/>
            <person name="Obille A."/>
            <person name="Becker A."/>
            <person name="Abrahante J.E."/>
            <person name="Garbe J."/>
            <person name="Badalamenti J.P."/>
            <person name="Herman A."/>
            <person name="Mangelson H."/>
            <person name="Liachko I."/>
            <person name="Sullivan S."/>
            <person name="Sone E.D."/>
            <person name="Koren S."/>
            <person name="Silverstein K.A.T."/>
            <person name="Beckman K.B."/>
            <person name="Gohl D.M."/>
        </authorList>
    </citation>
    <scope>NUCLEOTIDE SEQUENCE</scope>
    <source>
        <strain evidence="11">Duluth1</strain>
        <tissue evidence="11">Whole animal</tissue>
    </source>
</reference>
<evidence type="ECO:0000313" key="12">
    <source>
        <dbReference type="Proteomes" id="UP000828390"/>
    </source>
</evidence>
<comment type="subcellular location">
    <subcellularLocation>
        <location evidence="2">Cytoplasm</location>
    </subcellularLocation>
    <subcellularLocation>
        <location evidence="1">Nucleus</location>
    </subcellularLocation>
</comment>
<comment type="pathway">
    <text evidence="3">tRNA modification; 5-methoxycarbonylmethyl-2-thiouridine-tRNA biosynthesis.</text>
</comment>
<dbReference type="AlphaFoldDB" id="A0A9D4C998"/>
<evidence type="ECO:0000256" key="3">
    <source>
        <dbReference type="ARBA" id="ARBA00005043"/>
    </source>
</evidence>
<dbReference type="InterPro" id="IPR037289">
    <property type="entry name" value="Elp2"/>
</dbReference>
<evidence type="ECO:0000256" key="7">
    <source>
        <dbReference type="ARBA" id="ARBA00022574"/>
    </source>
</evidence>
<sequence>MFGPRGDSILAHGYQGAFHHWTYNQDKANWQHVVTVSGHFDSVEDMVWDRRGGNFLLSCSLDETVRLHAPWVSTTREVLWYEIARPQIHGYELNCIAMVNRYQYTSGGNEKVVRVFDAPDNFVENFCNLCAIDMQKEKTSQDSKTRPVGASVPALGLSNKAIFTGGVLDMMADLEIKPGENEQYADNVFTNVTLTAPPSEEHLLQNTLWPEVQKLYGHGYEIFALDCDPDGKILASACKATRD</sequence>
<dbReference type="PANTHER" id="PTHR44111:SF1">
    <property type="entry name" value="ELONGATOR COMPLEX PROTEIN 2"/>
    <property type="match status" value="1"/>
</dbReference>
<keyword evidence="9" id="KW-0677">Repeat</keyword>
<comment type="caution">
    <text evidence="11">The sequence shown here is derived from an EMBL/GenBank/DDBJ whole genome shotgun (WGS) entry which is preliminary data.</text>
</comment>
<name>A0A9D4C998_DREPO</name>
<keyword evidence="6" id="KW-0963">Cytoplasm</keyword>
<evidence type="ECO:0000256" key="5">
    <source>
        <dbReference type="ARBA" id="ARBA00020267"/>
    </source>
</evidence>
<evidence type="ECO:0000313" key="11">
    <source>
        <dbReference type="EMBL" id="KAH3719323.1"/>
    </source>
</evidence>
<dbReference type="SUPFAM" id="SSF50978">
    <property type="entry name" value="WD40 repeat-like"/>
    <property type="match status" value="1"/>
</dbReference>
<dbReference type="Proteomes" id="UP000828390">
    <property type="component" value="Unassembled WGS sequence"/>
</dbReference>
<reference evidence="11" key="2">
    <citation type="submission" date="2020-11" db="EMBL/GenBank/DDBJ databases">
        <authorList>
            <person name="McCartney M.A."/>
            <person name="Auch B."/>
            <person name="Kono T."/>
            <person name="Mallez S."/>
            <person name="Becker A."/>
            <person name="Gohl D.M."/>
            <person name="Silverstein K.A.T."/>
            <person name="Koren S."/>
            <person name="Bechman K.B."/>
            <person name="Herman A."/>
            <person name="Abrahante J.E."/>
            <person name="Garbe J."/>
        </authorList>
    </citation>
    <scope>NUCLEOTIDE SEQUENCE</scope>
    <source>
        <strain evidence="11">Duluth1</strain>
        <tissue evidence="11">Whole animal</tissue>
    </source>
</reference>
<evidence type="ECO:0000256" key="4">
    <source>
        <dbReference type="ARBA" id="ARBA00005881"/>
    </source>
</evidence>
<organism evidence="11 12">
    <name type="scientific">Dreissena polymorpha</name>
    <name type="common">Zebra mussel</name>
    <name type="synonym">Mytilus polymorpha</name>
    <dbReference type="NCBI Taxonomy" id="45954"/>
    <lineage>
        <taxon>Eukaryota</taxon>
        <taxon>Metazoa</taxon>
        <taxon>Spiralia</taxon>
        <taxon>Lophotrochozoa</taxon>
        <taxon>Mollusca</taxon>
        <taxon>Bivalvia</taxon>
        <taxon>Autobranchia</taxon>
        <taxon>Heteroconchia</taxon>
        <taxon>Euheterodonta</taxon>
        <taxon>Imparidentia</taxon>
        <taxon>Neoheterodontei</taxon>
        <taxon>Myida</taxon>
        <taxon>Dreissenoidea</taxon>
        <taxon>Dreissenidae</taxon>
        <taxon>Dreissena</taxon>
    </lineage>
</organism>
<keyword evidence="12" id="KW-1185">Reference proteome</keyword>
<evidence type="ECO:0000256" key="9">
    <source>
        <dbReference type="ARBA" id="ARBA00022737"/>
    </source>
</evidence>
<protein>
    <recommendedName>
        <fullName evidence="5">Elongator complex protein 2</fullName>
    </recommendedName>
</protein>
<dbReference type="SMART" id="SM00320">
    <property type="entry name" value="WD40"/>
    <property type="match status" value="3"/>
</dbReference>
<evidence type="ECO:0000256" key="2">
    <source>
        <dbReference type="ARBA" id="ARBA00004496"/>
    </source>
</evidence>
<dbReference type="EMBL" id="JAIWYP010000013">
    <property type="protein sequence ID" value="KAH3719323.1"/>
    <property type="molecule type" value="Genomic_DNA"/>
</dbReference>
<dbReference type="InterPro" id="IPR036322">
    <property type="entry name" value="WD40_repeat_dom_sf"/>
</dbReference>
<evidence type="ECO:0000256" key="10">
    <source>
        <dbReference type="ARBA" id="ARBA00023242"/>
    </source>
</evidence>
<dbReference type="GO" id="GO:0005737">
    <property type="term" value="C:cytoplasm"/>
    <property type="evidence" value="ECO:0007669"/>
    <property type="project" value="UniProtKB-SubCell"/>
</dbReference>
<gene>
    <name evidence="11" type="ORF">DPMN_062154</name>
</gene>